<evidence type="ECO:0000256" key="4">
    <source>
        <dbReference type="ARBA" id="ARBA00004496"/>
    </source>
</evidence>
<dbReference type="InterPro" id="IPR012337">
    <property type="entry name" value="RNaseH-like_sf"/>
</dbReference>
<evidence type="ECO:0000256" key="2">
    <source>
        <dbReference type="ARBA" id="ARBA00001936"/>
    </source>
</evidence>
<comment type="caution">
    <text evidence="15">The sequence shown here is derived from an EMBL/GenBank/DDBJ whole genome shotgun (WGS) entry which is preliminary data.</text>
</comment>
<evidence type="ECO:0000256" key="9">
    <source>
        <dbReference type="ARBA" id="ARBA00022722"/>
    </source>
</evidence>
<dbReference type="InterPro" id="IPR022898">
    <property type="entry name" value="RNase_HII"/>
</dbReference>
<protein>
    <recommendedName>
        <fullName evidence="7">Ribonuclease HII</fullName>
        <ecNumber evidence="6">3.1.26.4</ecNumber>
    </recommendedName>
</protein>
<organism evidence="15">
    <name type="scientific">marine sediment metagenome</name>
    <dbReference type="NCBI Taxonomy" id="412755"/>
    <lineage>
        <taxon>unclassified sequences</taxon>
        <taxon>metagenomes</taxon>
        <taxon>ecological metagenomes</taxon>
    </lineage>
</organism>
<dbReference type="PROSITE" id="PS51975">
    <property type="entry name" value="RNASE_H_2"/>
    <property type="match status" value="1"/>
</dbReference>
<dbReference type="SUPFAM" id="SSF53098">
    <property type="entry name" value="Ribonuclease H-like"/>
    <property type="match status" value="1"/>
</dbReference>
<dbReference type="InterPro" id="IPR024567">
    <property type="entry name" value="RNase_HII/HIII_dom"/>
</dbReference>
<evidence type="ECO:0000256" key="11">
    <source>
        <dbReference type="ARBA" id="ARBA00022759"/>
    </source>
</evidence>
<dbReference type="GO" id="GO:0032299">
    <property type="term" value="C:ribonuclease H2 complex"/>
    <property type="evidence" value="ECO:0007669"/>
    <property type="project" value="TreeGrafter"/>
</dbReference>
<evidence type="ECO:0000256" key="10">
    <source>
        <dbReference type="ARBA" id="ARBA00022723"/>
    </source>
</evidence>
<dbReference type="GO" id="GO:0004523">
    <property type="term" value="F:RNA-DNA hybrid ribonuclease activity"/>
    <property type="evidence" value="ECO:0007669"/>
    <property type="project" value="UniProtKB-EC"/>
</dbReference>
<keyword evidence="11" id="KW-0255">Endonuclease</keyword>
<evidence type="ECO:0000256" key="5">
    <source>
        <dbReference type="ARBA" id="ARBA00007383"/>
    </source>
</evidence>
<comment type="similarity">
    <text evidence="5">Belongs to the RNase HII family.</text>
</comment>
<dbReference type="Gene3D" id="3.30.420.10">
    <property type="entry name" value="Ribonuclease H-like superfamily/Ribonuclease H"/>
    <property type="match status" value="1"/>
</dbReference>
<dbReference type="GO" id="GO:0005737">
    <property type="term" value="C:cytoplasm"/>
    <property type="evidence" value="ECO:0007669"/>
    <property type="project" value="UniProtKB-SubCell"/>
</dbReference>
<evidence type="ECO:0000256" key="7">
    <source>
        <dbReference type="ARBA" id="ARBA00019179"/>
    </source>
</evidence>
<accession>X0SQQ1</accession>
<evidence type="ECO:0000256" key="13">
    <source>
        <dbReference type="ARBA" id="ARBA00023211"/>
    </source>
</evidence>
<feature type="domain" description="RNase H type-2" evidence="14">
    <location>
        <begin position="23"/>
        <end position="219"/>
    </location>
</feature>
<gene>
    <name evidence="15" type="ORF">S01H1_13729</name>
</gene>
<comment type="cofactor">
    <cofactor evidence="3">
        <name>Mg(2+)</name>
        <dbReference type="ChEBI" id="CHEBI:18420"/>
    </cofactor>
</comment>
<proteinExistence type="inferred from homology"/>
<dbReference type="PANTHER" id="PTHR10954:SF18">
    <property type="entry name" value="RIBONUCLEASE HII"/>
    <property type="match status" value="1"/>
</dbReference>
<dbReference type="EMBL" id="BARS01007095">
    <property type="protein sequence ID" value="GAF78217.1"/>
    <property type="molecule type" value="Genomic_DNA"/>
</dbReference>
<evidence type="ECO:0000259" key="14">
    <source>
        <dbReference type="PROSITE" id="PS51975"/>
    </source>
</evidence>
<dbReference type="GO" id="GO:0006298">
    <property type="term" value="P:mismatch repair"/>
    <property type="evidence" value="ECO:0007669"/>
    <property type="project" value="TreeGrafter"/>
</dbReference>
<keyword evidence="8" id="KW-0963">Cytoplasm</keyword>
<dbReference type="Pfam" id="PF01351">
    <property type="entry name" value="RNase_HII"/>
    <property type="match status" value="1"/>
</dbReference>
<name>X0SQQ1_9ZZZZ</name>
<evidence type="ECO:0000256" key="6">
    <source>
        <dbReference type="ARBA" id="ARBA00012180"/>
    </source>
</evidence>
<comment type="cofactor">
    <cofactor evidence="2">
        <name>Mn(2+)</name>
        <dbReference type="ChEBI" id="CHEBI:29035"/>
    </cofactor>
</comment>
<reference evidence="15" key="1">
    <citation type="journal article" date="2014" name="Front. Microbiol.">
        <title>High frequency of phylogenetically diverse reductive dehalogenase-homologous genes in deep subseafloor sedimentary metagenomes.</title>
        <authorList>
            <person name="Kawai M."/>
            <person name="Futagami T."/>
            <person name="Toyoda A."/>
            <person name="Takaki Y."/>
            <person name="Nishi S."/>
            <person name="Hori S."/>
            <person name="Arai W."/>
            <person name="Tsubouchi T."/>
            <person name="Morono Y."/>
            <person name="Uchiyama I."/>
            <person name="Ito T."/>
            <person name="Fujiyama A."/>
            <person name="Inagaki F."/>
            <person name="Takami H."/>
        </authorList>
    </citation>
    <scope>NUCLEOTIDE SEQUENCE</scope>
    <source>
        <strain evidence="15">Expedition CK06-06</strain>
    </source>
</reference>
<keyword evidence="9" id="KW-0540">Nuclease</keyword>
<keyword evidence="12" id="KW-0378">Hydrolase</keyword>
<dbReference type="AlphaFoldDB" id="X0SQQ1"/>
<comment type="catalytic activity">
    <reaction evidence="1">
        <text>Endonucleolytic cleavage to 5'-phosphomonoester.</text>
        <dbReference type="EC" id="3.1.26.4"/>
    </reaction>
</comment>
<feature type="non-terminal residue" evidence="15">
    <location>
        <position position="1"/>
    </location>
</feature>
<evidence type="ECO:0000313" key="15">
    <source>
        <dbReference type="EMBL" id="GAF78217.1"/>
    </source>
</evidence>
<evidence type="ECO:0000256" key="3">
    <source>
        <dbReference type="ARBA" id="ARBA00001946"/>
    </source>
</evidence>
<dbReference type="InterPro" id="IPR001352">
    <property type="entry name" value="RNase_HII/HIII"/>
</dbReference>
<dbReference type="NCBIfam" id="NF000595">
    <property type="entry name" value="PRK00015.1-3"/>
    <property type="match status" value="1"/>
</dbReference>
<dbReference type="InterPro" id="IPR036397">
    <property type="entry name" value="RNaseH_sf"/>
</dbReference>
<dbReference type="GO" id="GO:0003723">
    <property type="term" value="F:RNA binding"/>
    <property type="evidence" value="ECO:0007669"/>
    <property type="project" value="InterPro"/>
</dbReference>
<dbReference type="GO" id="GO:0046872">
    <property type="term" value="F:metal ion binding"/>
    <property type="evidence" value="ECO:0007669"/>
    <property type="project" value="UniProtKB-KW"/>
</dbReference>
<dbReference type="PANTHER" id="PTHR10954">
    <property type="entry name" value="RIBONUCLEASE H2 SUBUNIT A"/>
    <property type="match status" value="1"/>
</dbReference>
<evidence type="ECO:0000256" key="1">
    <source>
        <dbReference type="ARBA" id="ARBA00000077"/>
    </source>
</evidence>
<dbReference type="GO" id="GO:0043137">
    <property type="term" value="P:DNA replication, removal of RNA primer"/>
    <property type="evidence" value="ECO:0007669"/>
    <property type="project" value="TreeGrafter"/>
</dbReference>
<dbReference type="EC" id="3.1.26.4" evidence="6"/>
<evidence type="ECO:0000256" key="12">
    <source>
        <dbReference type="ARBA" id="ARBA00022801"/>
    </source>
</evidence>
<dbReference type="CDD" id="cd07182">
    <property type="entry name" value="RNase_HII_bacteria_HII_like"/>
    <property type="match status" value="1"/>
</dbReference>
<keyword evidence="13" id="KW-0464">Manganese</keyword>
<comment type="subcellular location">
    <subcellularLocation>
        <location evidence="4">Cytoplasm</location>
    </subcellularLocation>
</comment>
<keyword evidence="10" id="KW-0479">Metal-binding</keyword>
<sequence length="219" mass="25490">HYYINIFFIYNVMSLKLYDNKNHIEVGIDEVGRGSLIGRVYAASVIMPHDYNDEIFLQIKDSKKLNYNKREHLYNYIKDVAIDYGIGYIESDKIDEINIYNASIEAMHLSLDKLSVDIDNILVDGKSFRPYINQEDEFISHKCIINGDNLYLSIAAASILAKVERDRYILSLVESNENLSYYDIKNNKGYGTKNHLEAIKRYGITKFHRKSFGICKNYK</sequence>
<evidence type="ECO:0000256" key="8">
    <source>
        <dbReference type="ARBA" id="ARBA00022490"/>
    </source>
</evidence>